<dbReference type="Pfam" id="PF17921">
    <property type="entry name" value="Integrase_H2C2"/>
    <property type="match status" value="1"/>
</dbReference>
<evidence type="ECO:0000256" key="2">
    <source>
        <dbReference type="ARBA" id="ARBA00022679"/>
    </source>
</evidence>
<dbReference type="Proteomes" id="UP000046395">
    <property type="component" value="Unassembled WGS sequence"/>
</dbReference>
<evidence type="ECO:0000256" key="6">
    <source>
        <dbReference type="ARBA" id="ARBA00022801"/>
    </source>
</evidence>
<dbReference type="InterPro" id="IPR041588">
    <property type="entry name" value="Integrase_H2C2"/>
</dbReference>
<dbReference type="PANTHER" id="PTHR37984:SF5">
    <property type="entry name" value="PROTEIN NYNRIN-LIKE"/>
    <property type="match status" value="1"/>
</dbReference>
<dbReference type="CDD" id="cd01647">
    <property type="entry name" value="RT_LTR"/>
    <property type="match status" value="1"/>
</dbReference>
<dbReference type="CDD" id="cd09274">
    <property type="entry name" value="RNase_HI_RT_Ty3"/>
    <property type="match status" value="1"/>
</dbReference>
<dbReference type="FunFam" id="3.10.20.370:FF:000001">
    <property type="entry name" value="Retrovirus-related Pol polyprotein from transposon 17.6-like protein"/>
    <property type="match status" value="1"/>
</dbReference>
<evidence type="ECO:0000256" key="7">
    <source>
        <dbReference type="ARBA" id="ARBA00022918"/>
    </source>
</evidence>
<keyword evidence="4" id="KW-0540">Nuclease</keyword>
<dbReference type="WBParaSite" id="TMUE_1000002883.1">
    <property type="protein sequence ID" value="TMUE_1000002883.1"/>
    <property type="gene ID" value="WBGene00298527"/>
</dbReference>
<dbReference type="Gene3D" id="3.30.420.10">
    <property type="entry name" value="Ribonuclease H-like superfamily/Ribonuclease H"/>
    <property type="match status" value="1"/>
</dbReference>
<keyword evidence="11" id="KW-1185">Reference proteome</keyword>
<dbReference type="Pfam" id="PF00665">
    <property type="entry name" value="rve"/>
    <property type="match status" value="1"/>
</dbReference>
<sequence length="1364" mass="156319">MNREQIILAQQRFSFDAFDPAEEEWSFYIQRFECELALFGLRDGKETENTRRTLLLSKIGKKHFQTLVNHFRPNDVRDQTYEKLKAVLQSQYGRQPCVMADRVAFAQRFRQENETVSQFLNALRGLAANCEFGDSLTERLRDQLVIGINNATWREQLLRYHADNRATLQEVEQTATTLECAHRQNQLLLSQPGDTESLATRRLQVQPRSKLKSEESERKRVLDASKHCLQCGRRKHVSNERCIAEGKNCYECGKKNHFAVVCMIKGRARLRRKGPQRVNALGIYGNRVASPDSSEASDKEMSLNSISAVGPSCHKAIVPVKINHERLEMIYDPGATQSVISEQMWHTLGKPPLQAAPALVAYTDVPVETLGKTKVQVTAFGKTMRLHVHVVKKTDAPLFGLNWCMAFGLPLPQGIEIRSLRSETCDQGQSELPSRQEEVAQNLIKLYPDVFTNTAGTILGHEAEVHLREEVRPKLFKPRPVPFALKAQIDTELNRLLNDDVLEQVDPATMPIEWASPIVCVVKPSGKVRICGDFKVTINPHVILDHHPLPRFEELIAKLNGGTLFSVVDLKDAYLQMREHPDSRKYLVIATHRGYFRYKRLPFGLSFAPALFQKTMEQILAGIDGVAIYIDDIIITGCNVQQHMDRLHTVLKRLRKAGVHTCASKCKFMCKSVTYLGHRIDQEGIHPTQERIEAIRQMPMPSNVQELRSFLGAVNYYAKFVPGLQQHCVPLYRLIKSGIPWAWGTEETRLVERLKRMLTSSETLVHYDEKRPLILATDACEIGVGAVLSHLFPSGEERPIAFASRTLTETEKRYATIDKEALAIIFGVTKFAQYLVGRRFTLETDHKPLERIFGEKREVPKIASNRLTRWALLLSAYNYEVRYVPAKENAPADALSRLPMKTRKLEKCEKQPSGQLLNLRLAKMPVTKRELKRELYKDEILAKVIMFMERGWPEKTGIPTELKPFFDKKAELSFEDGILLRQGRIVAPTNLRNRMLATVHEGHPGIVAMKSMARFQVWWPGIDKEIETYVNQCEACQRNRQRPPEVPLLPWNVPAEPWTRIHVDIAGMFMDHYWLVVVDAHSKWLEVIPMKSTTTASVIKRLRKLFATFGLPRAIVSDNGPQFVSEEFEVFCDYNNVTHIKTAPYHPKSNGLAERAVRLFKDRLRASSDSVADVEQKLQRFLFSYRNSLHATTGRTPAELQLGRRLRTKLDLLKPALDFHIDKRLFKQAEYHDRSSRSRSFNVGDRVYVYEPNEAKQEKGVIIERLAENLYLVSYKGKKGRKHADHLRHRFEVFDVEPTAQEVSESATGKEEQRSRQERPDKWHFDTTDTVPSSLSSTNERRPVREKRKPTRPYDAYLEGPSLN</sequence>
<proteinExistence type="predicted"/>
<dbReference type="GO" id="GO:0016787">
    <property type="term" value="F:hydrolase activity"/>
    <property type="evidence" value="ECO:0007669"/>
    <property type="project" value="UniProtKB-KW"/>
</dbReference>
<dbReference type="Gene3D" id="3.30.70.270">
    <property type="match status" value="2"/>
</dbReference>
<evidence type="ECO:0000313" key="12">
    <source>
        <dbReference type="WBParaSite" id="TMUE_1000002883.1"/>
    </source>
</evidence>
<evidence type="ECO:0000256" key="4">
    <source>
        <dbReference type="ARBA" id="ARBA00022722"/>
    </source>
</evidence>
<keyword evidence="6" id="KW-0378">Hydrolase</keyword>
<feature type="compositionally biased region" description="Polar residues" evidence="8">
    <location>
        <begin position="1328"/>
        <end position="1338"/>
    </location>
</feature>
<evidence type="ECO:0000259" key="9">
    <source>
        <dbReference type="PROSITE" id="PS50878"/>
    </source>
</evidence>
<dbReference type="Pfam" id="PF00078">
    <property type="entry name" value="RVT_1"/>
    <property type="match status" value="1"/>
</dbReference>
<dbReference type="FunFam" id="3.30.420.10:FF:000063">
    <property type="entry name" value="Retrovirus-related Pol polyprotein from transposon 297-like Protein"/>
    <property type="match status" value="1"/>
</dbReference>
<dbReference type="InterPro" id="IPR043128">
    <property type="entry name" value="Rev_trsase/Diguanyl_cyclase"/>
</dbReference>
<organism evidence="11 12">
    <name type="scientific">Trichuris muris</name>
    <name type="common">Mouse whipworm</name>
    <dbReference type="NCBI Taxonomy" id="70415"/>
    <lineage>
        <taxon>Eukaryota</taxon>
        <taxon>Metazoa</taxon>
        <taxon>Ecdysozoa</taxon>
        <taxon>Nematoda</taxon>
        <taxon>Enoplea</taxon>
        <taxon>Dorylaimia</taxon>
        <taxon>Trichinellida</taxon>
        <taxon>Trichuridae</taxon>
        <taxon>Trichuris</taxon>
    </lineage>
</organism>
<dbReference type="FunFam" id="3.30.70.270:FF:000020">
    <property type="entry name" value="Transposon Tf2-6 polyprotein-like Protein"/>
    <property type="match status" value="1"/>
</dbReference>
<dbReference type="PROSITE" id="PS50878">
    <property type="entry name" value="RT_POL"/>
    <property type="match status" value="1"/>
</dbReference>
<keyword evidence="2" id="KW-0808">Transferase</keyword>
<dbReference type="PANTHER" id="PTHR37984">
    <property type="entry name" value="PROTEIN CBG26694"/>
    <property type="match status" value="1"/>
</dbReference>
<name>A0A5S6Q6S4_TRIMR</name>
<dbReference type="GO" id="GO:0004519">
    <property type="term" value="F:endonuclease activity"/>
    <property type="evidence" value="ECO:0007669"/>
    <property type="project" value="UniProtKB-KW"/>
</dbReference>
<dbReference type="InterPro" id="IPR041373">
    <property type="entry name" value="RT_RNaseH"/>
</dbReference>
<dbReference type="GO" id="GO:0042575">
    <property type="term" value="C:DNA polymerase complex"/>
    <property type="evidence" value="ECO:0007669"/>
    <property type="project" value="UniProtKB-ARBA"/>
</dbReference>
<evidence type="ECO:0000259" key="10">
    <source>
        <dbReference type="PROSITE" id="PS50994"/>
    </source>
</evidence>
<dbReference type="Gene3D" id="3.10.20.370">
    <property type="match status" value="1"/>
</dbReference>
<dbReference type="EC" id="2.7.7.49" evidence="1"/>
<dbReference type="InterPro" id="IPR050951">
    <property type="entry name" value="Retrovirus_Pol_polyprotein"/>
</dbReference>
<dbReference type="SUPFAM" id="SSF50630">
    <property type="entry name" value="Acid proteases"/>
    <property type="match status" value="1"/>
</dbReference>
<dbReference type="Gene3D" id="3.10.10.10">
    <property type="entry name" value="HIV Type 1 Reverse Transcriptase, subunit A, domain 1"/>
    <property type="match status" value="1"/>
</dbReference>
<evidence type="ECO:0000256" key="3">
    <source>
        <dbReference type="ARBA" id="ARBA00022695"/>
    </source>
</evidence>
<dbReference type="Pfam" id="PF17917">
    <property type="entry name" value="RT_RNaseH"/>
    <property type="match status" value="1"/>
</dbReference>
<dbReference type="GO" id="GO:0003676">
    <property type="term" value="F:nucleic acid binding"/>
    <property type="evidence" value="ECO:0007669"/>
    <property type="project" value="InterPro"/>
</dbReference>
<accession>A0A5S6Q6S4</accession>
<feature type="domain" description="Reverse transcriptase" evidence="9">
    <location>
        <begin position="502"/>
        <end position="680"/>
    </location>
</feature>
<dbReference type="GO" id="GO:0015074">
    <property type="term" value="P:DNA integration"/>
    <property type="evidence" value="ECO:0007669"/>
    <property type="project" value="InterPro"/>
</dbReference>
<reference evidence="12" key="1">
    <citation type="submission" date="2019-12" db="UniProtKB">
        <authorList>
            <consortium name="WormBaseParasite"/>
        </authorList>
    </citation>
    <scope>IDENTIFICATION</scope>
</reference>
<feature type="domain" description="Integrase catalytic" evidence="10">
    <location>
        <begin position="1053"/>
        <end position="1205"/>
    </location>
</feature>
<evidence type="ECO:0000313" key="11">
    <source>
        <dbReference type="Proteomes" id="UP000046395"/>
    </source>
</evidence>
<dbReference type="InterPro" id="IPR001584">
    <property type="entry name" value="Integrase_cat-core"/>
</dbReference>
<dbReference type="InterPro" id="IPR012337">
    <property type="entry name" value="RNaseH-like_sf"/>
</dbReference>
<dbReference type="SUPFAM" id="SSF53098">
    <property type="entry name" value="Ribonuclease H-like"/>
    <property type="match status" value="1"/>
</dbReference>
<keyword evidence="7" id="KW-0695">RNA-directed DNA polymerase</keyword>
<dbReference type="Gene3D" id="1.10.340.70">
    <property type="match status" value="1"/>
</dbReference>
<keyword evidence="3" id="KW-0548">Nucleotidyltransferase</keyword>
<dbReference type="InterPro" id="IPR036397">
    <property type="entry name" value="RNaseH_sf"/>
</dbReference>
<dbReference type="PROSITE" id="PS50994">
    <property type="entry name" value="INTEGRASE"/>
    <property type="match status" value="1"/>
</dbReference>
<dbReference type="GO" id="GO:0003964">
    <property type="term" value="F:RNA-directed DNA polymerase activity"/>
    <property type="evidence" value="ECO:0007669"/>
    <property type="project" value="UniProtKB-KW"/>
</dbReference>
<dbReference type="InterPro" id="IPR000477">
    <property type="entry name" value="RT_dom"/>
</dbReference>
<evidence type="ECO:0000256" key="5">
    <source>
        <dbReference type="ARBA" id="ARBA00022759"/>
    </source>
</evidence>
<feature type="region of interest" description="Disordered" evidence="8">
    <location>
        <begin position="1299"/>
        <end position="1364"/>
    </location>
</feature>
<dbReference type="InterPro" id="IPR021109">
    <property type="entry name" value="Peptidase_aspartic_dom_sf"/>
</dbReference>
<dbReference type="Gene3D" id="2.40.70.10">
    <property type="entry name" value="Acid Proteases"/>
    <property type="match status" value="1"/>
</dbReference>
<dbReference type="InterPro" id="IPR043502">
    <property type="entry name" value="DNA/RNA_pol_sf"/>
</dbReference>
<evidence type="ECO:0000256" key="8">
    <source>
        <dbReference type="SAM" id="MobiDB-lite"/>
    </source>
</evidence>
<dbReference type="FunFam" id="1.10.340.70:FF:000003">
    <property type="entry name" value="Protein CBG25708"/>
    <property type="match status" value="1"/>
</dbReference>
<evidence type="ECO:0000256" key="1">
    <source>
        <dbReference type="ARBA" id="ARBA00012493"/>
    </source>
</evidence>
<feature type="compositionally biased region" description="Basic and acidic residues" evidence="8">
    <location>
        <begin position="1308"/>
        <end position="1327"/>
    </location>
</feature>
<dbReference type="STRING" id="70415.A0A5S6Q6S4"/>
<dbReference type="SUPFAM" id="SSF56672">
    <property type="entry name" value="DNA/RNA polymerases"/>
    <property type="match status" value="1"/>
</dbReference>
<protein>
    <recommendedName>
        <fullName evidence="1">RNA-directed DNA polymerase</fullName>
        <ecNumber evidence="1">2.7.7.49</ecNumber>
    </recommendedName>
</protein>
<keyword evidence="5" id="KW-0255">Endonuclease</keyword>